<dbReference type="RefSeq" id="WP_105009685.1">
    <property type="nucleotide sequence ID" value="NZ_CP025015.1"/>
</dbReference>
<name>A0A2K9ZGJ5_RHILE</name>
<feature type="compositionally biased region" description="Basic and acidic residues" evidence="1">
    <location>
        <begin position="197"/>
        <end position="207"/>
    </location>
</feature>
<reference evidence="2 3" key="1">
    <citation type="submission" date="2017-11" db="EMBL/GenBank/DDBJ databases">
        <title>Complete genome of Rhizobium leguminosarum Norway, an ineffective micro-symbiont.</title>
        <authorList>
            <person name="Hoffrichter A."/>
            <person name="Liang J."/>
            <person name="Brachmann A."/>
            <person name="Marin M."/>
        </authorList>
    </citation>
    <scope>NUCLEOTIDE SEQUENCE [LARGE SCALE GENOMIC DNA]</scope>
    <source>
        <strain evidence="2 3">Norway</strain>
        <plasmid evidence="3">Plasmid prln3</plasmid>
    </source>
</reference>
<sequence>MTTDQNVTFDDVLTFLLEEDVTPSHENLLQWIQRYPQFSDDLTNYFAEWAVQAETGDEEIVQSRSERFVNIGVSHALNLLHARKANAVPSARAQARTLAQFSRAVGLTFASLAAKVRLDEEIVTKLDLCRIPVASIPTVLATMLSELLKVGVEEVWRALSLPPRATSPRALQKSRGPAQVRTESFKDAITASAMPPEQKEEWLRSIEKGTGPP</sequence>
<evidence type="ECO:0000313" key="3">
    <source>
        <dbReference type="Proteomes" id="UP000238523"/>
    </source>
</evidence>
<evidence type="ECO:0000256" key="1">
    <source>
        <dbReference type="SAM" id="MobiDB-lite"/>
    </source>
</evidence>
<proteinExistence type="predicted"/>
<organism evidence="2 3">
    <name type="scientific">Rhizobium leguminosarum</name>
    <dbReference type="NCBI Taxonomy" id="384"/>
    <lineage>
        <taxon>Bacteria</taxon>
        <taxon>Pseudomonadati</taxon>
        <taxon>Pseudomonadota</taxon>
        <taxon>Alphaproteobacteria</taxon>
        <taxon>Hyphomicrobiales</taxon>
        <taxon>Rhizobiaceae</taxon>
        <taxon>Rhizobium/Agrobacterium group</taxon>
        <taxon>Rhizobium</taxon>
    </lineage>
</organism>
<dbReference type="EMBL" id="CP025015">
    <property type="protein sequence ID" value="AUW47161.1"/>
    <property type="molecule type" value="Genomic_DNA"/>
</dbReference>
<geneLocation type="plasmid" evidence="3">
    <name>prln3</name>
</geneLocation>
<evidence type="ECO:0000313" key="2">
    <source>
        <dbReference type="EMBL" id="AUW47161.1"/>
    </source>
</evidence>
<keyword evidence="2" id="KW-0614">Plasmid</keyword>
<dbReference type="AlphaFoldDB" id="A0A2K9ZGJ5"/>
<feature type="region of interest" description="Disordered" evidence="1">
    <location>
        <begin position="188"/>
        <end position="213"/>
    </location>
</feature>
<gene>
    <name evidence="2" type="ORF">CUJ84_pRLN3000019</name>
</gene>
<protein>
    <submittedName>
        <fullName evidence="2">Uncharacterized protein</fullName>
    </submittedName>
</protein>
<dbReference type="Proteomes" id="UP000238523">
    <property type="component" value="Plasmid pRLN3"/>
</dbReference>
<accession>A0A2K9ZGJ5</accession>